<evidence type="ECO:0000313" key="10">
    <source>
        <dbReference type="Proteomes" id="UP000305778"/>
    </source>
</evidence>
<dbReference type="EMBL" id="SUMC01000014">
    <property type="protein sequence ID" value="TKA10489.1"/>
    <property type="molecule type" value="Genomic_DNA"/>
</dbReference>
<name>A0A4V5N034_9ACTN</name>
<dbReference type="AlphaFoldDB" id="A0A4V5N034"/>
<dbReference type="Pfam" id="PF02608">
    <property type="entry name" value="Bmp"/>
    <property type="match status" value="1"/>
</dbReference>
<keyword evidence="4 7" id="KW-0732">Signal</keyword>
<accession>A0A4V5N034</accession>
<keyword evidence="6" id="KW-0449">Lipoprotein</keyword>
<feature type="signal peptide" evidence="7">
    <location>
        <begin position="1"/>
        <end position="21"/>
    </location>
</feature>
<proteinExistence type="inferred from homology"/>
<evidence type="ECO:0000256" key="6">
    <source>
        <dbReference type="ARBA" id="ARBA00023288"/>
    </source>
</evidence>
<evidence type="ECO:0000256" key="7">
    <source>
        <dbReference type="SAM" id="SignalP"/>
    </source>
</evidence>
<evidence type="ECO:0000256" key="2">
    <source>
        <dbReference type="ARBA" id="ARBA00008610"/>
    </source>
</evidence>
<comment type="caution">
    <text evidence="9">The sequence shown here is derived from an EMBL/GenBank/DDBJ whole genome shotgun (WGS) entry which is preliminary data.</text>
</comment>
<keyword evidence="10" id="KW-1185">Reference proteome</keyword>
<gene>
    <name evidence="9" type="ORF">FCI23_17380</name>
</gene>
<feature type="domain" description="ABC transporter substrate-binding protein PnrA-like" evidence="8">
    <location>
        <begin position="53"/>
        <end position="302"/>
    </location>
</feature>
<evidence type="ECO:0000256" key="3">
    <source>
        <dbReference type="ARBA" id="ARBA00022475"/>
    </source>
</evidence>
<dbReference type="OrthoDB" id="9784230at2"/>
<sequence>MVAGLAAVATLAGCASNSATAPKASATTGTSASAAAGGGTILSGEPDVNGDGKVVIGVLSPGDINDKGYYESFVDEADAFAKSKGWTVIKRGSVPATSALSAARALCQQKVDMIALGASELSDAIPASTEQLCAKTAWYVPSSANVAQTPQIMLSSDNPNQSMLAAGYATGLLMQAKGQTKAGFVTGQQADFTIAAAKAWKAGIREVLPKAQVVTTYAGDLNDSAKAKEAVQAQMSQGVKAMYPYLGGSTDAATALANTGKLITLTPGTDRCSSTSPTFDVSVLFSPGDYFAAALKQFAAGKLAMGAEKVWQLGVDPYPTVKLCKGTATENKKLAAFMSSIGTKKIDPAAEVKRLGN</sequence>
<dbReference type="PANTHER" id="PTHR34296">
    <property type="entry name" value="TRANSCRIPTIONAL ACTIVATOR PROTEIN MED"/>
    <property type="match status" value="1"/>
</dbReference>
<dbReference type="GO" id="GO:0005886">
    <property type="term" value="C:plasma membrane"/>
    <property type="evidence" value="ECO:0007669"/>
    <property type="project" value="UniProtKB-SubCell"/>
</dbReference>
<feature type="chain" id="PRO_5038515981" evidence="7">
    <location>
        <begin position="22"/>
        <end position="357"/>
    </location>
</feature>
<dbReference type="Proteomes" id="UP000305778">
    <property type="component" value="Unassembled WGS sequence"/>
</dbReference>
<comment type="subcellular location">
    <subcellularLocation>
        <location evidence="1">Cell membrane</location>
        <topology evidence="1">Lipid-anchor</topology>
    </subcellularLocation>
</comment>
<evidence type="ECO:0000256" key="5">
    <source>
        <dbReference type="ARBA" id="ARBA00023136"/>
    </source>
</evidence>
<dbReference type="InterPro" id="IPR028082">
    <property type="entry name" value="Peripla_BP_I"/>
</dbReference>
<dbReference type="Gene3D" id="3.40.50.2300">
    <property type="match status" value="2"/>
</dbReference>
<evidence type="ECO:0000313" key="9">
    <source>
        <dbReference type="EMBL" id="TKA10489.1"/>
    </source>
</evidence>
<reference evidence="9 10" key="1">
    <citation type="submission" date="2019-04" db="EMBL/GenBank/DDBJ databases">
        <title>Streptomyces oryziradicis sp. nov., a novel actinomycete isolated from rhizosphere soil of rice (Oryza sativa L.).</title>
        <authorList>
            <person name="Li C."/>
        </authorList>
    </citation>
    <scope>NUCLEOTIDE SEQUENCE [LARGE SCALE GENOMIC DNA]</scope>
    <source>
        <strain evidence="9 10">NEAU-C40</strain>
    </source>
</reference>
<keyword evidence="3" id="KW-1003">Cell membrane</keyword>
<dbReference type="SUPFAM" id="SSF53822">
    <property type="entry name" value="Periplasmic binding protein-like I"/>
    <property type="match status" value="1"/>
</dbReference>
<organism evidence="9 10">
    <name type="scientific">Actinacidiphila oryziradicis</name>
    <dbReference type="NCBI Taxonomy" id="2571141"/>
    <lineage>
        <taxon>Bacteria</taxon>
        <taxon>Bacillati</taxon>
        <taxon>Actinomycetota</taxon>
        <taxon>Actinomycetes</taxon>
        <taxon>Kitasatosporales</taxon>
        <taxon>Streptomycetaceae</taxon>
        <taxon>Actinacidiphila</taxon>
    </lineage>
</organism>
<dbReference type="InterPro" id="IPR003760">
    <property type="entry name" value="PnrA-like"/>
</dbReference>
<comment type="similarity">
    <text evidence="2">Belongs to the BMP lipoprotein family.</text>
</comment>
<evidence type="ECO:0000256" key="1">
    <source>
        <dbReference type="ARBA" id="ARBA00004193"/>
    </source>
</evidence>
<keyword evidence="5" id="KW-0472">Membrane</keyword>
<evidence type="ECO:0000259" key="8">
    <source>
        <dbReference type="Pfam" id="PF02608"/>
    </source>
</evidence>
<dbReference type="InterPro" id="IPR050957">
    <property type="entry name" value="BMP_lipoprotein"/>
</dbReference>
<dbReference type="PANTHER" id="PTHR34296:SF2">
    <property type="entry name" value="ABC TRANSPORTER GUANOSINE-BINDING PROTEIN NUPN"/>
    <property type="match status" value="1"/>
</dbReference>
<protein>
    <submittedName>
        <fullName evidence="9">BMP family ABC transporter substrate-binding protein</fullName>
    </submittedName>
</protein>
<evidence type="ECO:0000256" key="4">
    <source>
        <dbReference type="ARBA" id="ARBA00022729"/>
    </source>
</evidence>